<name>A0A151TJG1_CAJCA</name>
<gene>
    <name evidence="1" type="ORF">KK1_013482</name>
</gene>
<organism evidence="1 2">
    <name type="scientific">Cajanus cajan</name>
    <name type="common">Pigeon pea</name>
    <name type="synonym">Cajanus indicus</name>
    <dbReference type="NCBI Taxonomy" id="3821"/>
    <lineage>
        <taxon>Eukaryota</taxon>
        <taxon>Viridiplantae</taxon>
        <taxon>Streptophyta</taxon>
        <taxon>Embryophyta</taxon>
        <taxon>Tracheophyta</taxon>
        <taxon>Spermatophyta</taxon>
        <taxon>Magnoliopsida</taxon>
        <taxon>eudicotyledons</taxon>
        <taxon>Gunneridae</taxon>
        <taxon>Pentapetalae</taxon>
        <taxon>rosids</taxon>
        <taxon>fabids</taxon>
        <taxon>Fabales</taxon>
        <taxon>Fabaceae</taxon>
        <taxon>Papilionoideae</taxon>
        <taxon>50 kb inversion clade</taxon>
        <taxon>NPAAA clade</taxon>
        <taxon>indigoferoid/millettioid clade</taxon>
        <taxon>Phaseoleae</taxon>
        <taxon>Cajanus</taxon>
    </lineage>
</organism>
<evidence type="ECO:0000313" key="1">
    <source>
        <dbReference type="EMBL" id="KYP67159.1"/>
    </source>
</evidence>
<dbReference type="Gramene" id="C.cajan_13078.t">
    <property type="protein sequence ID" value="C.cajan_13078.t"/>
    <property type="gene ID" value="C.cajan_13078"/>
</dbReference>
<keyword evidence="2" id="KW-1185">Reference proteome</keyword>
<dbReference type="OMA" id="FHTRDAK"/>
<reference evidence="1 2" key="1">
    <citation type="journal article" date="2012" name="Nat. Biotechnol.">
        <title>Draft genome sequence of pigeonpea (Cajanus cajan), an orphan legume crop of resource-poor farmers.</title>
        <authorList>
            <person name="Varshney R.K."/>
            <person name="Chen W."/>
            <person name="Li Y."/>
            <person name="Bharti A.K."/>
            <person name="Saxena R.K."/>
            <person name="Schlueter J.A."/>
            <person name="Donoghue M.T."/>
            <person name="Azam S."/>
            <person name="Fan G."/>
            <person name="Whaley A.M."/>
            <person name="Farmer A.D."/>
            <person name="Sheridan J."/>
            <person name="Iwata A."/>
            <person name="Tuteja R."/>
            <person name="Penmetsa R.V."/>
            <person name="Wu W."/>
            <person name="Upadhyaya H.D."/>
            <person name="Yang S.P."/>
            <person name="Shah T."/>
            <person name="Saxena K.B."/>
            <person name="Michael T."/>
            <person name="McCombie W.R."/>
            <person name="Yang B."/>
            <person name="Zhang G."/>
            <person name="Yang H."/>
            <person name="Wang J."/>
            <person name="Spillane C."/>
            <person name="Cook D.R."/>
            <person name="May G.D."/>
            <person name="Xu X."/>
            <person name="Jackson S.A."/>
        </authorList>
    </citation>
    <scope>NUCLEOTIDE SEQUENCE [LARGE SCALE GENOMIC DNA]</scope>
    <source>
        <strain evidence="2">cv. Asha</strain>
    </source>
</reference>
<protein>
    <submittedName>
        <fullName evidence="1">Uncharacterized protein</fullName>
    </submittedName>
</protein>
<evidence type="ECO:0000313" key="2">
    <source>
        <dbReference type="Proteomes" id="UP000075243"/>
    </source>
</evidence>
<feature type="non-terminal residue" evidence="1">
    <location>
        <position position="1"/>
    </location>
</feature>
<accession>A0A151TJG1</accession>
<dbReference type="AlphaFoldDB" id="A0A151TJG1"/>
<sequence length="124" mass="14198">NSIVSRLIKSKYHLKVDLINAPLGNNPSYLWKNIWNSLKLVKESVGRGVEISVWNDPWLRNSKGNCVIQTKVSEGLQDLRVEDLIIKDTGCWNIDLINDLFQHKDRKVILNIPLSSVKGKNQHI</sequence>
<dbReference type="EMBL" id="CM003608">
    <property type="protein sequence ID" value="KYP67159.1"/>
    <property type="molecule type" value="Genomic_DNA"/>
</dbReference>
<dbReference type="Proteomes" id="UP000075243">
    <property type="component" value="Chromosome 6"/>
</dbReference>
<proteinExistence type="predicted"/>